<organism evidence="3 4">
    <name type="scientific">Eumeta variegata</name>
    <name type="common">Bagworm moth</name>
    <name type="synonym">Eumeta japonica</name>
    <dbReference type="NCBI Taxonomy" id="151549"/>
    <lineage>
        <taxon>Eukaryota</taxon>
        <taxon>Metazoa</taxon>
        <taxon>Ecdysozoa</taxon>
        <taxon>Arthropoda</taxon>
        <taxon>Hexapoda</taxon>
        <taxon>Insecta</taxon>
        <taxon>Pterygota</taxon>
        <taxon>Neoptera</taxon>
        <taxon>Endopterygota</taxon>
        <taxon>Lepidoptera</taxon>
        <taxon>Glossata</taxon>
        <taxon>Ditrysia</taxon>
        <taxon>Tineoidea</taxon>
        <taxon>Psychidae</taxon>
        <taxon>Oiketicinae</taxon>
        <taxon>Eumeta</taxon>
    </lineage>
</organism>
<keyword evidence="1" id="KW-0727">SH2 domain</keyword>
<dbReference type="OrthoDB" id="6270897at2759"/>
<dbReference type="EMBL" id="BGZK01000149">
    <property type="protein sequence ID" value="GBP23264.1"/>
    <property type="molecule type" value="Genomic_DNA"/>
</dbReference>
<evidence type="ECO:0000313" key="3">
    <source>
        <dbReference type="EMBL" id="GBP23264.1"/>
    </source>
</evidence>
<accession>A0A4C1UBF9</accession>
<protein>
    <submittedName>
        <fullName evidence="3">Tyrosine-protein kinase Src42A</fullName>
    </submittedName>
</protein>
<name>A0A4C1UBF9_EUMVA</name>
<comment type="caution">
    <text evidence="3">The sequence shown here is derived from an EMBL/GenBank/DDBJ whole genome shotgun (WGS) entry which is preliminary data.</text>
</comment>
<dbReference type="AlphaFoldDB" id="A0A4C1UBF9"/>
<feature type="domain" description="SH2" evidence="2">
    <location>
        <begin position="47"/>
        <end position="86"/>
    </location>
</feature>
<keyword evidence="3" id="KW-0418">Kinase</keyword>
<evidence type="ECO:0000313" key="4">
    <source>
        <dbReference type="Proteomes" id="UP000299102"/>
    </source>
</evidence>
<dbReference type="InterPro" id="IPR000980">
    <property type="entry name" value="SH2"/>
</dbReference>
<keyword evidence="3" id="KW-0808">Transferase</keyword>
<dbReference type="Proteomes" id="UP000299102">
    <property type="component" value="Unassembled WGS sequence"/>
</dbReference>
<dbReference type="PROSITE" id="PS50001">
    <property type="entry name" value="SH2"/>
    <property type="match status" value="1"/>
</dbReference>
<dbReference type="Gene3D" id="3.30.505.10">
    <property type="entry name" value="SH2 domain"/>
    <property type="match status" value="1"/>
</dbReference>
<keyword evidence="4" id="KW-1185">Reference proteome</keyword>
<reference evidence="3 4" key="1">
    <citation type="journal article" date="2019" name="Commun. Biol.">
        <title>The bagworm genome reveals a unique fibroin gene that provides high tensile strength.</title>
        <authorList>
            <person name="Kono N."/>
            <person name="Nakamura H."/>
            <person name="Ohtoshi R."/>
            <person name="Tomita M."/>
            <person name="Numata K."/>
            <person name="Arakawa K."/>
        </authorList>
    </citation>
    <scope>NUCLEOTIDE SEQUENCE [LARGE SCALE GENOMIC DNA]</scope>
</reference>
<gene>
    <name evidence="3" type="primary">Src42A</name>
    <name evidence="3" type="ORF">EVAR_75977_1</name>
</gene>
<dbReference type="Pfam" id="PF00017">
    <property type="entry name" value="SH2"/>
    <property type="match status" value="1"/>
</dbReference>
<dbReference type="STRING" id="151549.A0A4C1UBF9"/>
<dbReference type="GO" id="GO:0016301">
    <property type="term" value="F:kinase activity"/>
    <property type="evidence" value="ECO:0007669"/>
    <property type="project" value="UniProtKB-KW"/>
</dbReference>
<evidence type="ECO:0000259" key="2">
    <source>
        <dbReference type="PROSITE" id="PS50001"/>
    </source>
</evidence>
<proteinExistence type="predicted"/>
<dbReference type="InterPro" id="IPR036860">
    <property type="entry name" value="SH2_dom_sf"/>
</dbReference>
<dbReference type="SUPFAM" id="SSF55550">
    <property type="entry name" value="SH2 domain"/>
    <property type="match status" value="1"/>
</dbReference>
<evidence type="ECO:0000256" key="1">
    <source>
        <dbReference type="PROSITE-ProRule" id="PRU00191"/>
    </source>
</evidence>
<sequence length="123" mass="14088">MPSIPLALQMKENAVLKPAEKFTVYCLNVGDKATNINICYPGAALEWYFRKIKRIEAEKKLLLPENEHGAFLIRDSQSRHNDFSLSAQNWMAWEQRGLINDLSASPLQLRRLIISPDSLTFVE</sequence>